<keyword evidence="2" id="KW-1185">Reference proteome</keyword>
<evidence type="ECO:0008006" key="3">
    <source>
        <dbReference type="Google" id="ProtNLM"/>
    </source>
</evidence>
<reference evidence="2" key="1">
    <citation type="journal article" date="2019" name="Int. J. Syst. Evol. Microbiol.">
        <title>The Global Catalogue of Microorganisms (GCM) 10K type strain sequencing project: providing services to taxonomists for standard genome sequencing and annotation.</title>
        <authorList>
            <consortium name="The Broad Institute Genomics Platform"/>
            <consortium name="The Broad Institute Genome Sequencing Center for Infectious Disease"/>
            <person name="Wu L."/>
            <person name="Ma J."/>
        </authorList>
    </citation>
    <scope>NUCLEOTIDE SEQUENCE [LARGE SCALE GENOMIC DNA]</scope>
    <source>
        <strain evidence="2">ICMP 6774ER</strain>
    </source>
</reference>
<dbReference type="InterPro" id="IPR036291">
    <property type="entry name" value="NAD(P)-bd_dom_sf"/>
</dbReference>
<name>A0ABW4TCT1_9ACTN</name>
<dbReference type="EMBL" id="JBHUFV010000096">
    <property type="protein sequence ID" value="MFD1939800.1"/>
    <property type="molecule type" value="Genomic_DNA"/>
</dbReference>
<proteinExistence type="predicted"/>
<protein>
    <recommendedName>
        <fullName evidence="3">Saccharopine dehydrogenase</fullName>
    </recommendedName>
</protein>
<dbReference type="SUPFAM" id="SSF51735">
    <property type="entry name" value="NAD(P)-binding Rossmann-fold domains"/>
    <property type="match status" value="1"/>
</dbReference>
<organism evidence="1 2">
    <name type="scientific">Nonomuraea mangrovi</name>
    <dbReference type="NCBI Taxonomy" id="2316207"/>
    <lineage>
        <taxon>Bacteria</taxon>
        <taxon>Bacillati</taxon>
        <taxon>Actinomycetota</taxon>
        <taxon>Actinomycetes</taxon>
        <taxon>Streptosporangiales</taxon>
        <taxon>Streptosporangiaceae</taxon>
        <taxon>Nonomuraea</taxon>
    </lineage>
</organism>
<evidence type="ECO:0000313" key="2">
    <source>
        <dbReference type="Proteomes" id="UP001597368"/>
    </source>
</evidence>
<dbReference type="RefSeq" id="WP_379582407.1">
    <property type="nucleotide sequence ID" value="NZ_JBHUFV010000096.1"/>
</dbReference>
<accession>A0ABW4TCT1</accession>
<dbReference type="Proteomes" id="UP001597368">
    <property type="component" value="Unassembled WGS sequence"/>
</dbReference>
<dbReference type="PANTHER" id="PTHR43781">
    <property type="entry name" value="SACCHAROPINE DEHYDROGENASE"/>
    <property type="match status" value="1"/>
</dbReference>
<comment type="caution">
    <text evidence="1">The sequence shown here is derived from an EMBL/GenBank/DDBJ whole genome shotgun (WGS) entry which is preliminary data.</text>
</comment>
<sequence length="347" mass="36138">MTAIGVIGGYGSVGRAAVAQLRAWGLGPIVVAGRDPAQADVVVDGDEPAGLDRFCASLSLVVNCTGSPPRNRVAVADAAARAGIPYIDPDGDEPLHTLLSDRSCAEPVVLSAGMLPGLTGLLPRLLVTEPGGRLVCYVGGQDLFTIAAATDYLAAVDRSAGRTFAVWRGGSRVERAGVPVIEGDVPHFSEPASGVPFLSPEMERLASRLHLAELVFYSVFPGRRLRAALVAAQRDAVDAEAVVRASELDAFGRSRYHRLVFQLRGEPTMPTIVLSGRGSSELTGATAAMTALAVLEGAVAPGLHFAADVLDPAWARERLLAADAVTGFRIFEAGAPVDALEPEEGTI</sequence>
<evidence type="ECO:0000313" key="1">
    <source>
        <dbReference type="EMBL" id="MFD1939800.1"/>
    </source>
</evidence>
<gene>
    <name evidence="1" type="ORF">ACFSKW_50925</name>
</gene>
<dbReference type="Gene3D" id="3.40.50.720">
    <property type="entry name" value="NAD(P)-binding Rossmann-like Domain"/>
    <property type="match status" value="1"/>
</dbReference>
<dbReference type="PANTHER" id="PTHR43781:SF1">
    <property type="entry name" value="SACCHAROPINE DEHYDROGENASE"/>
    <property type="match status" value="1"/>
</dbReference>